<comment type="similarity">
    <text evidence="1">Belongs to the DENND6 family.</text>
</comment>
<evidence type="ECO:0000313" key="5">
    <source>
        <dbReference type="EMBL" id="KAJ3438694.1"/>
    </source>
</evidence>
<gene>
    <name evidence="5" type="ORF">M0812_14705</name>
</gene>
<dbReference type="GO" id="GO:0055037">
    <property type="term" value="C:recycling endosome"/>
    <property type="evidence" value="ECO:0007669"/>
    <property type="project" value="TreeGrafter"/>
</dbReference>
<dbReference type="AlphaFoldDB" id="A0AAV7ZC62"/>
<evidence type="ECO:0000256" key="1">
    <source>
        <dbReference type="ARBA" id="ARBA00007159"/>
    </source>
</evidence>
<feature type="region of interest" description="Disordered" evidence="2">
    <location>
        <begin position="694"/>
        <end position="713"/>
    </location>
</feature>
<feature type="region of interest" description="Disordered" evidence="2">
    <location>
        <begin position="746"/>
        <end position="766"/>
    </location>
</feature>
<keyword evidence="3" id="KW-0472">Membrane</keyword>
<feature type="region of interest" description="Disordered" evidence="2">
    <location>
        <begin position="168"/>
        <end position="198"/>
    </location>
</feature>
<evidence type="ECO:0000256" key="3">
    <source>
        <dbReference type="SAM" id="Phobius"/>
    </source>
</evidence>
<accession>A0AAV7ZC62</accession>
<dbReference type="PANTHER" id="PTHR13677:SF0">
    <property type="entry name" value="LD41638P"/>
    <property type="match status" value="1"/>
</dbReference>
<dbReference type="PROSITE" id="PS50211">
    <property type="entry name" value="DENN"/>
    <property type="match status" value="1"/>
</dbReference>
<dbReference type="InterPro" id="IPR037516">
    <property type="entry name" value="Tripartite_DENN"/>
</dbReference>
<feature type="compositionally biased region" description="Polar residues" evidence="2">
    <location>
        <begin position="168"/>
        <end position="181"/>
    </location>
</feature>
<evidence type="ECO:0000256" key="2">
    <source>
        <dbReference type="SAM" id="MobiDB-lite"/>
    </source>
</evidence>
<dbReference type="Proteomes" id="UP001146793">
    <property type="component" value="Unassembled WGS sequence"/>
</dbReference>
<organism evidence="5 6">
    <name type="scientific">Anaeramoeba flamelloides</name>
    <dbReference type="NCBI Taxonomy" id="1746091"/>
    <lineage>
        <taxon>Eukaryota</taxon>
        <taxon>Metamonada</taxon>
        <taxon>Anaeramoebidae</taxon>
        <taxon>Anaeramoeba</taxon>
    </lineage>
</organism>
<evidence type="ECO:0000259" key="4">
    <source>
        <dbReference type="PROSITE" id="PS50211"/>
    </source>
</evidence>
<dbReference type="EMBL" id="JANTQA010000032">
    <property type="protein sequence ID" value="KAJ3438694.1"/>
    <property type="molecule type" value="Genomic_DNA"/>
</dbReference>
<reference evidence="5" key="1">
    <citation type="submission" date="2022-08" db="EMBL/GenBank/DDBJ databases">
        <title>Novel sulphate-reducing endosymbionts in the free-living metamonad Anaeramoeba.</title>
        <authorList>
            <person name="Jerlstrom-Hultqvist J."/>
            <person name="Cepicka I."/>
            <person name="Gallot-Lavallee L."/>
            <person name="Salas-Leiva D."/>
            <person name="Curtis B.A."/>
            <person name="Zahonova K."/>
            <person name="Pipaliya S."/>
            <person name="Dacks J."/>
            <person name="Roger A.J."/>
        </authorList>
    </citation>
    <scope>NUCLEOTIDE SEQUENCE</scope>
    <source>
        <strain evidence="5">Busselton2</strain>
    </source>
</reference>
<feature type="compositionally biased region" description="Basic residues" evidence="2">
    <location>
        <begin position="700"/>
        <end position="713"/>
    </location>
</feature>
<dbReference type="Gene3D" id="3.40.50.11500">
    <property type="match status" value="1"/>
</dbReference>
<comment type="caution">
    <text evidence="5">The sequence shown here is derived from an EMBL/GenBank/DDBJ whole genome shotgun (WGS) entry which is preliminary data.</text>
</comment>
<keyword evidence="3" id="KW-1133">Transmembrane helix</keyword>
<feature type="domain" description="UDENN" evidence="4">
    <location>
        <begin position="107"/>
        <end position="611"/>
    </location>
</feature>
<proteinExistence type="inferred from homology"/>
<feature type="compositionally biased region" description="Low complexity" evidence="2">
    <location>
        <begin position="185"/>
        <end position="198"/>
    </location>
</feature>
<dbReference type="GO" id="GO:0005085">
    <property type="term" value="F:guanyl-nucleotide exchange factor activity"/>
    <property type="evidence" value="ECO:0007669"/>
    <property type="project" value="InterPro"/>
</dbReference>
<name>A0AAV7ZC62_9EUKA</name>
<evidence type="ECO:0000313" key="6">
    <source>
        <dbReference type="Proteomes" id="UP001146793"/>
    </source>
</evidence>
<dbReference type="InterPro" id="IPR043153">
    <property type="entry name" value="DENN_C"/>
</dbReference>
<dbReference type="PANTHER" id="PTHR13677">
    <property type="entry name" value="LD41638P"/>
    <property type="match status" value="1"/>
</dbReference>
<protein>
    <recommendedName>
        <fullName evidence="4">UDENN domain-containing protein</fullName>
    </recommendedName>
</protein>
<feature type="transmembrane region" description="Helical" evidence="3">
    <location>
        <begin position="444"/>
        <end position="466"/>
    </location>
</feature>
<keyword evidence="3" id="KW-0812">Transmembrane</keyword>
<sequence>MYPISKWINGIFYLEYGTTIQEHTLYLGSTNDISARQLKNLTLLSYPKDSQEIKTTTFSINLSFDNENCFGFVYHDQESYNPISCDKSTSLSTNENLERNQKIKNKTKTSKKTKKKNENDWEKDKIQIIQPFELFSSATESESSFVSFLDSSQDVSVKTYNLFSENHSNSKEFSQTGPNTETDMKQTQTQEEVQKQNQKQEYSGRSLIILSPYGCYSIFREFLVEIADDVFNDPSRINYWSNFISTRWPKQIHLGKVCHDFKLTDTVNLSVFIPGKPETIFDHYDEICWTKGYYGLGIDLYSIFSSNLEKLWQIYQIILMGRPLVIFAPNTKTCSSITLALSSLIYPFKYDGEVIPYLTRNDSNYKKILKFNSEKSFYFNSKKNSQFSSNSFIIGTTDLSLKKSLFSDWTNFLYIGLDQESALNKTTFRIVNYYLYLFTKLYNFLFYIYIYIYIYIFSFFFLLHTFSHLKINNRNIRLISTNKTFQKLIMKSKSLIIPDKKLIKKLKKKNKLINIKKDSRYKTNLIRQHFFTITSQFLTTFELYFNTLIPELNEIKPFFTNVLIKGFSEKKFIKKLKGYQLGKHFNRKLITNYEYLFRKLIHTSTFMRWYHDQQQKSGILYYKLYRQTILQIKLNEVLPKETEIEIIDLFFRMSKELSTAIRLHDHRLFNKSIELMQQAILLLPKELQSNLKGKIEQANHRMKKRQKKLMKKRKKSFYFSNPYSSNSENSENDSFDSLNKSYTYSLSSSPTSSSKNSSSSSSLSTFLKLPTSNSLNFKNELLTNQIRQPKKIKNEENN</sequence>
<dbReference type="InterPro" id="IPR024224">
    <property type="entry name" value="DENND6"/>
</dbReference>